<evidence type="ECO:0000256" key="2">
    <source>
        <dbReference type="ARBA" id="ARBA00022964"/>
    </source>
</evidence>
<dbReference type="EMBL" id="CACRXK020002870">
    <property type="protein sequence ID" value="CAB3996443.1"/>
    <property type="molecule type" value="Genomic_DNA"/>
</dbReference>
<dbReference type="GO" id="GO:0005634">
    <property type="term" value="C:nucleus"/>
    <property type="evidence" value="ECO:0007669"/>
    <property type="project" value="TreeGrafter"/>
</dbReference>
<dbReference type="GO" id="GO:0035515">
    <property type="term" value="F:oxidative RNA demethylase activity"/>
    <property type="evidence" value="ECO:0007669"/>
    <property type="project" value="TreeGrafter"/>
</dbReference>
<dbReference type="Pfam" id="PF13532">
    <property type="entry name" value="2OG-FeII_Oxy_2"/>
    <property type="match status" value="1"/>
</dbReference>
<dbReference type="GO" id="GO:0035513">
    <property type="term" value="P:oxidative RNA demethylation"/>
    <property type="evidence" value="ECO:0007669"/>
    <property type="project" value="TreeGrafter"/>
</dbReference>
<dbReference type="SUPFAM" id="SSF51197">
    <property type="entry name" value="Clavaminate synthase-like"/>
    <property type="match status" value="1"/>
</dbReference>
<comment type="cofactor">
    <cofactor evidence="5">
        <name>Fe(2+)</name>
        <dbReference type="ChEBI" id="CHEBI:29033"/>
    </cofactor>
    <text evidence="5">Binds 1 Fe(2+) ion per subunit.</text>
</comment>
<organism evidence="6 7">
    <name type="scientific">Paramuricea clavata</name>
    <name type="common">Red gorgonian</name>
    <name type="synonym">Violescent sea-whip</name>
    <dbReference type="NCBI Taxonomy" id="317549"/>
    <lineage>
        <taxon>Eukaryota</taxon>
        <taxon>Metazoa</taxon>
        <taxon>Cnidaria</taxon>
        <taxon>Anthozoa</taxon>
        <taxon>Octocorallia</taxon>
        <taxon>Malacalcyonacea</taxon>
        <taxon>Plexauridae</taxon>
        <taxon>Paramuricea</taxon>
    </lineage>
</organism>
<comment type="caution">
    <text evidence="6">The sequence shown here is derived from an EMBL/GenBank/DDBJ whole genome shotgun (WGS) entry which is preliminary data.</text>
</comment>
<dbReference type="InterPro" id="IPR027450">
    <property type="entry name" value="AlkB-like"/>
</dbReference>
<keyword evidence="1 5" id="KW-0479">Metal-binding</keyword>
<dbReference type="Proteomes" id="UP001152795">
    <property type="component" value="Unassembled WGS sequence"/>
</dbReference>
<feature type="binding site" evidence="5">
    <location>
        <position position="123"/>
    </location>
    <ligand>
        <name>Fe cation</name>
        <dbReference type="ChEBI" id="CHEBI:24875"/>
        <note>catalytic</note>
    </ligand>
</feature>
<sequence length="185" mass="21089">MDQLRWVTLGYHYNWDTKKYCQENFTAFPCDLGELSKCIARAMGYPSFIPEAAIINYYHMDSTLSGHTDHSELDLTAPLFSISFGQTCIFLLGGQTLDEPPCAMYLRSGDIIMMSRDARLAYHAVPRILRHQELATLLTHDSERDISSERRRSLQCLEKYLSNSRINVNIRQVEGPSGSFASQVK</sequence>
<proteinExistence type="predicted"/>
<evidence type="ECO:0000313" key="6">
    <source>
        <dbReference type="EMBL" id="CAB3996443.1"/>
    </source>
</evidence>
<feature type="binding site" evidence="5">
    <location>
        <position position="67"/>
    </location>
    <ligand>
        <name>Fe cation</name>
        <dbReference type="ChEBI" id="CHEBI:24875"/>
        <note>catalytic</note>
    </ligand>
</feature>
<dbReference type="GO" id="GO:0005737">
    <property type="term" value="C:cytoplasm"/>
    <property type="evidence" value="ECO:0007669"/>
    <property type="project" value="TreeGrafter"/>
</dbReference>
<protein>
    <submittedName>
        <fullName evidence="6">Nucleic acid dioxygenase ALKBH1</fullName>
    </submittedName>
</protein>
<dbReference type="PROSITE" id="PS51471">
    <property type="entry name" value="FE2OG_OXY"/>
    <property type="match status" value="1"/>
</dbReference>
<name>A0A6S7GWR0_PARCT</name>
<dbReference type="PANTHER" id="PTHR16557:SF2">
    <property type="entry name" value="NUCLEIC ACID DIOXYGENASE ALKBH1"/>
    <property type="match status" value="1"/>
</dbReference>
<dbReference type="InterPro" id="IPR005123">
    <property type="entry name" value="Oxoglu/Fe-dep_dioxygenase_dom"/>
</dbReference>
<dbReference type="PANTHER" id="PTHR16557">
    <property type="entry name" value="ALKYLATED DNA REPAIR PROTEIN ALKB-RELATED"/>
    <property type="match status" value="1"/>
</dbReference>
<dbReference type="InterPro" id="IPR037151">
    <property type="entry name" value="AlkB-like_sf"/>
</dbReference>
<keyword evidence="2 6" id="KW-0223">Dioxygenase</keyword>
<evidence type="ECO:0000313" key="7">
    <source>
        <dbReference type="Proteomes" id="UP001152795"/>
    </source>
</evidence>
<gene>
    <name evidence="6" type="ORF">PACLA_8A019769</name>
</gene>
<evidence type="ECO:0000256" key="5">
    <source>
        <dbReference type="PIRSR" id="PIRSR604574-2"/>
    </source>
</evidence>
<keyword evidence="7" id="KW-1185">Reference proteome</keyword>
<feature type="binding site" evidence="5">
    <location>
        <position position="69"/>
    </location>
    <ligand>
        <name>Fe cation</name>
        <dbReference type="ChEBI" id="CHEBI:24875"/>
        <note>catalytic</note>
    </ligand>
</feature>
<reference evidence="6" key="1">
    <citation type="submission" date="2020-04" db="EMBL/GenBank/DDBJ databases">
        <authorList>
            <person name="Alioto T."/>
            <person name="Alioto T."/>
            <person name="Gomez Garrido J."/>
        </authorList>
    </citation>
    <scope>NUCLEOTIDE SEQUENCE</scope>
    <source>
        <strain evidence="6">A484AB</strain>
    </source>
</reference>
<dbReference type="InterPro" id="IPR004574">
    <property type="entry name" value="Alkb"/>
</dbReference>
<dbReference type="GO" id="GO:0035516">
    <property type="term" value="F:broad specificity oxidative DNA demethylase activity"/>
    <property type="evidence" value="ECO:0007669"/>
    <property type="project" value="TreeGrafter"/>
</dbReference>
<dbReference type="Gene3D" id="2.60.120.590">
    <property type="entry name" value="Alpha-ketoglutarate-dependent dioxygenase AlkB-like"/>
    <property type="match status" value="1"/>
</dbReference>
<dbReference type="AlphaFoldDB" id="A0A6S7GWR0"/>
<dbReference type="GO" id="GO:0008198">
    <property type="term" value="F:ferrous iron binding"/>
    <property type="evidence" value="ECO:0007669"/>
    <property type="project" value="TreeGrafter"/>
</dbReference>
<evidence type="ECO:0000256" key="3">
    <source>
        <dbReference type="ARBA" id="ARBA00023002"/>
    </source>
</evidence>
<keyword evidence="3" id="KW-0560">Oxidoreductase</keyword>
<dbReference type="OrthoDB" id="6614653at2759"/>
<accession>A0A6S7GWR0</accession>
<keyword evidence="4 5" id="KW-0408">Iron</keyword>
<evidence type="ECO:0000256" key="4">
    <source>
        <dbReference type="ARBA" id="ARBA00023004"/>
    </source>
</evidence>
<evidence type="ECO:0000256" key="1">
    <source>
        <dbReference type="ARBA" id="ARBA00022723"/>
    </source>
</evidence>